<dbReference type="InterPro" id="IPR035093">
    <property type="entry name" value="RelE/ParE_toxin_dom_sf"/>
</dbReference>
<keyword evidence="3" id="KW-1185">Reference proteome</keyword>
<evidence type="ECO:0000313" key="2">
    <source>
        <dbReference type="EMBL" id="OWK38542.1"/>
    </source>
</evidence>
<comment type="caution">
    <text evidence="2">The sequence shown here is derived from an EMBL/GenBank/DDBJ whole genome shotgun (WGS) entry which is preliminary data.</text>
</comment>
<protein>
    <submittedName>
        <fullName evidence="2">Plasmid stabilization system protein</fullName>
    </submittedName>
</protein>
<dbReference type="Gene3D" id="3.30.2310.20">
    <property type="entry name" value="RelE-like"/>
    <property type="match status" value="1"/>
</dbReference>
<keyword evidence="1" id="KW-1277">Toxin-antitoxin system</keyword>
<dbReference type="Proteomes" id="UP000214646">
    <property type="component" value="Unassembled WGS sequence"/>
</dbReference>
<gene>
    <name evidence="2" type="ORF">FRUB_07662</name>
</gene>
<evidence type="ECO:0000256" key="1">
    <source>
        <dbReference type="ARBA" id="ARBA00022649"/>
    </source>
</evidence>
<reference evidence="3" key="1">
    <citation type="submission" date="2017-06" db="EMBL/GenBank/DDBJ databases">
        <title>Genome analysis of Fimbriiglobus ruber SP5, the first member of the order Planctomycetales with confirmed chitinolytic capability.</title>
        <authorList>
            <person name="Ravin N.V."/>
            <person name="Rakitin A.L."/>
            <person name="Ivanova A.A."/>
            <person name="Beletsky A.V."/>
            <person name="Kulichevskaya I.S."/>
            <person name="Mardanov A.V."/>
            <person name="Dedysh S.N."/>
        </authorList>
    </citation>
    <scope>NUCLEOTIDE SEQUENCE [LARGE SCALE GENOMIC DNA]</scope>
    <source>
        <strain evidence="3">SP5</strain>
    </source>
</reference>
<dbReference type="Pfam" id="PF05016">
    <property type="entry name" value="ParE_toxin"/>
    <property type="match status" value="1"/>
</dbReference>
<name>A0A225DAQ5_9BACT</name>
<organism evidence="2 3">
    <name type="scientific">Fimbriiglobus ruber</name>
    <dbReference type="NCBI Taxonomy" id="1908690"/>
    <lineage>
        <taxon>Bacteria</taxon>
        <taxon>Pseudomonadati</taxon>
        <taxon>Planctomycetota</taxon>
        <taxon>Planctomycetia</taxon>
        <taxon>Gemmatales</taxon>
        <taxon>Gemmataceae</taxon>
        <taxon>Fimbriiglobus</taxon>
    </lineage>
</organism>
<accession>A0A225DAQ5</accession>
<dbReference type="AlphaFoldDB" id="A0A225DAQ5"/>
<sequence>MAEGRDWYEGRQEGLGAEFLAAVDDTFDRIHETPELYAPEYKSVRRVGLIRFPYVVYYRIAGENVEVVAVQHGSRNPRGWRSRV</sequence>
<dbReference type="InterPro" id="IPR007712">
    <property type="entry name" value="RelE/ParE_toxin"/>
</dbReference>
<dbReference type="EMBL" id="NIDE01000014">
    <property type="protein sequence ID" value="OWK38542.1"/>
    <property type="molecule type" value="Genomic_DNA"/>
</dbReference>
<proteinExistence type="predicted"/>
<evidence type="ECO:0000313" key="3">
    <source>
        <dbReference type="Proteomes" id="UP000214646"/>
    </source>
</evidence>